<dbReference type="InterPro" id="IPR050128">
    <property type="entry name" value="Sulfate_adenylyltrnsfr_sub2"/>
</dbReference>
<protein>
    <submittedName>
        <fullName evidence="2">Phosphoadenosine phosphosulfate reductase family protein</fullName>
    </submittedName>
</protein>
<reference evidence="2 3" key="1">
    <citation type="journal article" date="2021" name="Microbiol. Resour. Announc.">
        <title>Complete Genome Sequences of Two Rhodococcus sp. Strains with Large and Linear Chromosomes, Isolated from Apple Rhizosphere.</title>
        <authorList>
            <person name="Benning S."/>
            <person name="Brugnone N."/>
            <person name="Siani R."/>
            <person name="Kublik S."/>
            <person name="Schloter M."/>
            <person name="Rad V."/>
        </authorList>
    </citation>
    <scope>NUCLEOTIDE SEQUENCE [LARGE SCALE GENOMIC DNA]</scope>
    <source>
        <strain evidence="2 3">R79</strain>
    </source>
</reference>
<dbReference type="PANTHER" id="PTHR43196">
    <property type="entry name" value="SULFATE ADENYLYLTRANSFERASE SUBUNIT 2"/>
    <property type="match status" value="1"/>
</dbReference>
<dbReference type="InterPro" id="IPR014729">
    <property type="entry name" value="Rossmann-like_a/b/a_fold"/>
</dbReference>
<feature type="domain" description="Phosphoadenosine phosphosulphate reductase" evidence="1">
    <location>
        <begin position="47"/>
        <end position="214"/>
    </location>
</feature>
<keyword evidence="3" id="KW-1185">Reference proteome</keyword>
<geneLocation type="plasmid" evidence="2 3">
    <name>unnamed3</name>
</geneLocation>
<dbReference type="Pfam" id="PF01507">
    <property type="entry name" value="PAPS_reduct"/>
    <property type="match status" value="1"/>
</dbReference>
<keyword evidence="2" id="KW-0614">Plasmid</keyword>
<proteinExistence type="predicted"/>
<reference evidence="2 3" key="2">
    <citation type="journal article" date="2022" name="Arch. Microbiol.">
        <title>Rhodococcus pseudokoreensis sp. nov. isolated from the rhizosphere of young M26 apple rootstocks.</title>
        <authorList>
            <person name="Kampfer P."/>
            <person name="Glaeser S.P."/>
            <person name="Blom J."/>
            <person name="Wolf J."/>
            <person name="Benning S."/>
            <person name="Schloter M."/>
            <person name="Neumann-Schaal M."/>
        </authorList>
    </citation>
    <scope>NUCLEOTIDE SEQUENCE [LARGE SCALE GENOMIC DNA]</scope>
    <source>
        <strain evidence="2 3">R79</strain>
    </source>
</reference>
<dbReference type="PANTHER" id="PTHR43196:SF1">
    <property type="entry name" value="SULFATE ADENYLYLTRANSFERASE SUBUNIT 2"/>
    <property type="match status" value="1"/>
</dbReference>
<dbReference type="Gene3D" id="3.40.50.620">
    <property type="entry name" value="HUPs"/>
    <property type="match status" value="1"/>
</dbReference>
<accession>A0A974ZRS0</accession>
<sequence length="267" mass="29726">MVDAAGPGLDLTVLRGLRAPSTKAGPAAVDTILTRIEAHLTAHDGYVAFSGGKDSLVVLDLARRVDPDVPVVFFDSGLDYPETYDYLTELAHTWGLDLHRIRTDPPLLDVLADSGLWDHHATADVTAAAMDLHEVLIAEPARRAHRLLGPGELWGVRADESAARRLLYTRKGLRDGVIVRADGTTAYGPIWNWATTDVWAHIARHRLPVNPVYTRLRELGVPEHQHRLSHLIDGGHLDRGRLTWLRRGWPTLFEQIADTLPRIRQMT</sequence>
<organism evidence="2 3">
    <name type="scientific">Rhodococcus pseudokoreensis</name>
    <dbReference type="NCBI Taxonomy" id="2811421"/>
    <lineage>
        <taxon>Bacteria</taxon>
        <taxon>Bacillati</taxon>
        <taxon>Actinomycetota</taxon>
        <taxon>Actinomycetes</taxon>
        <taxon>Mycobacteriales</taxon>
        <taxon>Nocardiaceae</taxon>
        <taxon>Rhodococcus</taxon>
    </lineage>
</organism>
<dbReference type="Proteomes" id="UP000662986">
    <property type="component" value="Plasmid unnamed3"/>
</dbReference>
<gene>
    <name evidence="2" type="ORF">JWS13_03920</name>
</gene>
<evidence type="ECO:0000313" key="2">
    <source>
        <dbReference type="EMBL" id="QSE87819.1"/>
    </source>
</evidence>
<evidence type="ECO:0000259" key="1">
    <source>
        <dbReference type="Pfam" id="PF01507"/>
    </source>
</evidence>
<dbReference type="InterPro" id="IPR002500">
    <property type="entry name" value="PAPS_reduct_dom"/>
</dbReference>
<dbReference type="SUPFAM" id="SSF52402">
    <property type="entry name" value="Adenine nucleotide alpha hydrolases-like"/>
    <property type="match status" value="1"/>
</dbReference>
<name>A0A974ZRS0_9NOCA</name>
<dbReference type="RefSeq" id="WP_206004584.1">
    <property type="nucleotide sequence ID" value="NZ_CP070616.1"/>
</dbReference>
<evidence type="ECO:0000313" key="3">
    <source>
        <dbReference type="Proteomes" id="UP000662986"/>
    </source>
</evidence>
<dbReference type="EMBL" id="CP070616">
    <property type="protein sequence ID" value="QSE87819.1"/>
    <property type="molecule type" value="Genomic_DNA"/>
</dbReference>